<dbReference type="NCBIfam" id="TIGR00012">
    <property type="entry name" value="L29"/>
    <property type="match status" value="1"/>
</dbReference>
<proteinExistence type="inferred from homology"/>
<dbReference type="InterPro" id="IPR001854">
    <property type="entry name" value="Ribosomal_uL29"/>
</dbReference>
<dbReference type="EMBL" id="CP097966">
    <property type="protein sequence ID" value="URQ63344.1"/>
    <property type="molecule type" value="Genomic_DNA"/>
</dbReference>
<dbReference type="GO" id="GO:0003735">
    <property type="term" value="F:structural constituent of ribosome"/>
    <property type="evidence" value="ECO:0007669"/>
    <property type="project" value="InterPro"/>
</dbReference>
<protein>
    <recommendedName>
        <fullName evidence="4 5">Large ribosomal subunit protein uL29</fullName>
    </recommendedName>
</protein>
<keyword evidence="2 5" id="KW-0689">Ribosomal protein</keyword>
<evidence type="ECO:0000256" key="1">
    <source>
        <dbReference type="ARBA" id="ARBA00009254"/>
    </source>
</evidence>
<dbReference type="GO" id="GO:0005840">
    <property type="term" value="C:ribosome"/>
    <property type="evidence" value="ECO:0007669"/>
    <property type="project" value="UniProtKB-KW"/>
</dbReference>
<evidence type="ECO:0000256" key="4">
    <source>
        <dbReference type="ARBA" id="ARBA00035204"/>
    </source>
</evidence>
<keyword evidence="3 5" id="KW-0687">Ribonucleoprotein</keyword>
<sequence>MAKKKVKDYKSMKLEALQKELISERKELFESNFKHKMGQLKESHLLKEKKKNIARIKTEMRNKNAS</sequence>
<dbReference type="InterPro" id="IPR036049">
    <property type="entry name" value="Ribosomal_uL29_sf"/>
</dbReference>
<dbReference type="Proteomes" id="UP001056381">
    <property type="component" value="Chromosome"/>
</dbReference>
<dbReference type="SUPFAM" id="SSF46561">
    <property type="entry name" value="Ribosomal protein L29 (L29p)"/>
    <property type="match status" value="1"/>
</dbReference>
<dbReference type="HAMAP" id="MF_00374">
    <property type="entry name" value="Ribosomal_uL29"/>
    <property type="match status" value="1"/>
</dbReference>
<evidence type="ECO:0000313" key="7">
    <source>
        <dbReference type="Proteomes" id="UP001056381"/>
    </source>
</evidence>
<dbReference type="Pfam" id="PF00831">
    <property type="entry name" value="Ribosomal_L29"/>
    <property type="match status" value="1"/>
</dbReference>
<comment type="similarity">
    <text evidence="1 5">Belongs to the universal ribosomal protein uL29 family.</text>
</comment>
<dbReference type="Gene3D" id="1.10.287.310">
    <property type="match status" value="1"/>
</dbReference>
<name>A0A9Q8TZF3_9GAMM</name>
<dbReference type="GO" id="GO:0006412">
    <property type="term" value="P:translation"/>
    <property type="evidence" value="ECO:0007669"/>
    <property type="project" value="UniProtKB-UniRule"/>
</dbReference>
<organism evidence="6 7">
    <name type="scientific">SAR86 cluster bacterium</name>
    <dbReference type="NCBI Taxonomy" id="2030880"/>
    <lineage>
        <taxon>Bacteria</taxon>
        <taxon>Pseudomonadati</taxon>
        <taxon>Pseudomonadota</taxon>
        <taxon>Gammaproteobacteria</taxon>
        <taxon>SAR86 cluster</taxon>
    </lineage>
</organism>
<evidence type="ECO:0000256" key="5">
    <source>
        <dbReference type="HAMAP-Rule" id="MF_00374"/>
    </source>
</evidence>
<dbReference type="CDD" id="cd00427">
    <property type="entry name" value="Ribosomal_L29_HIP"/>
    <property type="match status" value="1"/>
</dbReference>
<evidence type="ECO:0000256" key="2">
    <source>
        <dbReference type="ARBA" id="ARBA00022980"/>
    </source>
</evidence>
<accession>A0A9Q8TZF3</accession>
<evidence type="ECO:0000313" key="6">
    <source>
        <dbReference type="EMBL" id="URQ63344.1"/>
    </source>
</evidence>
<keyword evidence="7" id="KW-1185">Reference proteome</keyword>
<reference evidence="6" key="1">
    <citation type="submission" date="2022-05" db="EMBL/GenBank/DDBJ databases">
        <title>Single-amplified genomics reveal most streamlined microbe among free-living bacteria.</title>
        <authorList>
            <person name="Roda-Garcia J."/>
            <person name="Haro-Moreno J.M."/>
            <person name="Rodriguez-Valera F."/>
            <person name="Almagro-Moreno S."/>
            <person name="Lopez-Perez M."/>
        </authorList>
    </citation>
    <scope>NUCLEOTIDE SEQUENCE</scope>
    <source>
        <strain evidence="6">TMED112-D2-2</strain>
    </source>
</reference>
<evidence type="ECO:0000256" key="3">
    <source>
        <dbReference type="ARBA" id="ARBA00023274"/>
    </source>
</evidence>
<dbReference type="GO" id="GO:1990904">
    <property type="term" value="C:ribonucleoprotein complex"/>
    <property type="evidence" value="ECO:0007669"/>
    <property type="project" value="UniProtKB-KW"/>
</dbReference>
<gene>
    <name evidence="5 6" type="primary">rpmC</name>
    <name evidence="6" type="ORF">M9B40_00870</name>
</gene>
<dbReference type="AlphaFoldDB" id="A0A9Q8TZF3"/>